<dbReference type="Pfam" id="PF01476">
    <property type="entry name" value="LysM"/>
    <property type="match status" value="1"/>
</dbReference>
<dbReference type="SUPFAM" id="SSF54106">
    <property type="entry name" value="LysM domain"/>
    <property type="match status" value="1"/>
</dbReference>
<dbReference type="CDD" id="cd00118">
    <property type="entry name" value="LysM"/>
    <property type="match status" value="1"/>
</dbReference>
<organism evidence="2 3">
    <name type="scientific">Thermoclostridium stercorarium subsp. leptospartum DSM 9219</name>
    <dbReference type="NCBI Taxonomy" id="1346611"/>
    <lineage>
        <taxon>Bacteria</taxon>
        <taxon>Bacillati</taxon>
        <taxon>Bacillota</taxon>
        <taxon>Clostridia</taxon>
        <taxon>Eubacteriales</taxon>
        <taxon>Oscillospiraceae</taxon>
        <taxon>Thermoclostridium</taxon>
    </lineage>
</organism>
<dbReference type="InterPro" id="IPR036779">
    <property type="entry name" value="LysM_dom_sf"/>
</dbReference>
<dbReference type="InterPro" id="IPR024300">
    <property type="entry name" value="SipL_SPOCS_dom"/>
</dbReference>
<dbReference type="PROSITE" id="PS51782">
    <property type="entry name" value="LYSM"/>
    <property type="match status" value="1"/>
</dbReference>
<proteinExistence type="predicted"/>
<protein>
    <submittedName>
        <fullName evidence="2">Peptidoglycan-binding protein</fullName>
    </submittedName>
</protein>
<dbReference type="Pfam" id="PF12673">
    <property type="entry name" value="SipL"/>
    <property type="match status" value="2"/>
</dbReference>
<feature type="domain" description="LysM" evidence="1">
    <location>
        <begin position="498"/>
        <end position="542"/>
    </location>
</feature>
<reference evidence="2 3" key="1">
    <citation type="submission" date="2016-02" db="EMBL/GenBank/DDBJ databases">
        <title>Comparison of Clostridium stercorarium subspecies using comparative genomics and transcriptomics.</title>
        <authorList>
            <person name="Schellenberg J."/>
            <person name="Thallinger G."/>
            <person name="Levin D.B."/>
            <person name="Zhang X."/>
            <person name="Alvare G."/>
            <person name="Fristensky B."/>
            <person name="Sparling R."/>
        </authorList>
    </citation>
    <scope>NUCLEOTIDE SEQUENCE [LARGE SCALE GENOMIC DNA]</scope>
    <source>
        <strain evidence="2 3">DSM 9219</strain>
    </source>
</reference>
<accession>A0A1B1YHG6</accession>
<dbReference type="AlphaFoldDB" id="A0A1B1YHG6"/>
<evidence type="ECO:0000313" key="2">
    <source>
        <dbReference type="EMBL" id="ANX00191.1"/>
    </source>
</evidence>
<dbReference type="SMART" id="SM00257">
    <property type="entry name" value="LysM"/>
    <property type="match status" value="1"/>
</dbReference>
<dbReference type="Gene3D" id="3.10.350.10">
    <property type="entry name" value="LysM domain"/>
    <property type="match status" value="1"/>
</dbReference>
<dbReference type="EMBL" id="CP014673">
    <property type="protein sequence ID" value="ANX00191.1"/>
    <property type="molecule type" value="Genomic_DNA"/>
</dbReference>
<name>A0A1B1YHG6_THEST</name>
<dbReference type="Proteomes" id="UP000092931">
    <property type="component" value="Chromosome"/>
</dbReference>
<gene>
    <name evidence="2" type="ORF">CSTERLE_00570</name>
</gene>
<sequence>MFLFQNTAIQVAYFKDKAHIYYTADFVTLRGIIMSVELIRKPINLYQLIDEQQREELTETGIIVPDSKPDVLDVLAVDTSVIVKNREKSGKVMEISGELNFQVIYRADNQEQSIEAINVNAPWSVSCNYPAGEENIHTLVKSAVEHTNVEIVNGRKLSAKSVVKLNVKYLAIRTVEAGENVQGENVYQKADLHDIAMIEDIGETTINVSEILELSAGKPAIEEILYSSAMLKDLKISENDTLEAVLAINILYRPDNDSTQLENEYFEIPVSKSLELDKYYTNLSVNTVLKTLTVKPDEDLDGLLTRVRVDAEINAEYILYSRENVNLVNDAYATDYDFELEKMPVTVSVEEKDITENVQINANIPLECGGENLEEILSVGVKPKLLSVGNDTAEVEINGCLDVFVLYGTGTDMRIVRGANQEVQFTHRVALPETNARYDIDPQIQINDAGFDIASKTELGIKTDVAIKIHLSRKSEINVVTGIKGIKPVEKKENPPLIIYYTQDGDTLWSIARKYRVSIQKIMNDNGMTEEIEPEAGQKIFLIG</sequence>
<dbReference type="InterPro" id="IPR018392">
    <property type="entry name" value="LysM"/>
</dbReference>
<evidence type="ECO:0000313" key="3">
    <source>
        <dbReference type="Proteomes" id="UP000092931"/>
    </source>
</evidence>
<evidence type="ECO:0000259" key="1">
    <source>
        <dbReference type="PROSITE" id="PS51782"/>
    </source>
</evidence>